<protein>
    <submittedName>
        <fullName evidence="1">Uncharacterized protein</fullName>
    </submittedName>
</protein>
<evidence type="ECO:0000313" key="2">
    <source>
        <dbReference type="Proteomes" id="UP001152795"/>
    </source>
</evidence>
<proteinExistence type="predicted"/>
<dbReference type="GO" id="GO:0005886">
    <property type="term" value="C:plasma membrane"/>
    <property type="evidence" value="ECO:0007669"/>
    <property type="project" value="TreeGrafter"/>
</dbReference>
<dbReference type="OrthoDB" id="28045at2759"/>
<gene>
    <name evidence="1" type="ORF">PACLA_8A049351</name>
</gene>
<name>A0A6S7JC99_PARCT</name>
<reference evidence="1" key="1">
    <citation type="submission" date="2020-04" db="EMBL/GenBank/DDBJ databases">
        <authorList>
            <person name="Alioto T."/>
            <person name="Alioto T."/>
            <person name="Gomez Garrido J."/>
        </authorList>
    </citation>
    <scope>NUCLEOTIDE SEQUENCE</scope>
    <source>
        <strain evidence="1">A484AB</strain>
    </source>
</reference>
<sequence length="144" mass="16263">MLIASPKELQVSIVDYVVVFEGTKKYHVAIADVVNPYTLYVVIPEHDIAEEVVVKVYVCQDNNLNILTHLKFTYISQMEHAIAKFLAHSASDAEVAEKLDALWTVCLGKDHLELWDKRLAQAFAQLELPIEWTLVGDILQKGTI</sequence>
<dbReference type="Proteomes" id="UP001152795">
    <property type="component" value="Unassembled WGS sequence"/>
</dbReference>
<comment type="caution">
    <text evidence="1">The sequence shown here is derived from an EMBL/GenBank/DDBJ whole genome shotgun (WGS) entry which is preliminary data.</text>
</comment>
<dbReference type="GO" id="GO:0035023">
    <property type="term" value="P:regulation of Rho protein signal transduction"/>
    <property type="evidence" value="ECO:0007669"/>
    <property type="project" value="TreeGrafter"/>
</dbReference>
<keyword evidence="2" id="KW-1185">Reference proteome</keyword>
<organism evidence="1 2">
    <name type="scientific">Paramuricea clavata</name>
    <name type="common">Red gorgonian</name>
    <name type="synonym">Violescent sea-whip</name>
    <dbReference type="NCBI Taxonomy" id="317549"/>
    <lineage>
        <taxon>Eukaryota</taxon>
        <taxon>Metazoa</taxon>
        <taxon>Cnidaria</taxon>
        <taxon>Anthozoa</taxon>
        <taxon>Octocorallia</taxon>
        <taxon>Malacalcyonacea</taxon>
        <taxon>Plexauridae</taxon>
        <taxon>Paramuricea</taxon>
    </lineage>
</organism>
<evidence type="ECO:0000313" key="1">
    <source>
        <dbReference type="EMBL" id="CAB4027674.1"/>
    </source>
</evidence>
<dbReference type="PANTHER" id="PTHR13944">
    <property type="entry name" value="AGAP007712-PA"/>
    <property type="match status" value="1"/>
</dbReference>
<dbReference type="CDD" id="cd00102">
    <property type="entry name" value="IPT"/>
    <property type="match status" value="1"/>
</dbReference>
<accession>A0A6S7JC99</accession>
<dbReference type="PANTHER" id="PTHR13944:SF23">
    <property type="entry name" value="RHO GUANINE NUCLEOTIDE EXCHANGE FACTOR 18"/>
    <property type="match status" value="1"/>
</dbReference>
<dbReference type="AlphaFoldDB" id="A0A6S7JC99"/>
<dbReference type="EMBL" id="CACRXK020014952">
    <property type="protein sequence ID" value="CAB4027674.1"/>
    <property type="molecule type" value="Genomic_DNA"/>
</dbReference>
<dbReference type="InterPro" id="IPR051632">
    <property type="entry name" value="Rho_GEF"/>
</dbReference>